<dbReference type="PANTHER" id="PTHR11803">
    <property type="entry name" value="2-IMINOBUTANOATE/2-IMINOPROPANOATE DEAMINASE RIDA"/>
    <property type="match status" value="1"/>
</dbReference>
<dbReference type="Pfam" id="PF01042">
    <property type="entry name" value="Ribonuc_L-PSP"/>
    <property type="match status" value="1"/>
</dbReference>
<evidence type="ECO:0008006" key="4">
    <source>
        <dbReference type="Google" id="ProtNLM"/>
    </source>
</evidence>
<dbReference type="GO" id="GO:0019239">
    <property type="term" value="F:deaminase activity"/>
    <property type="evidence" value="ECO:0007669"/>
    <property type="project" value="TreeGrafter"/>
</dbReference>
<comment type="similarity">
    <text evidence="1">Belongs to the RutC family.</text>
</comment>
<dbReference type="PROSITE" id="PS01094">
    <property type="entry name" value="UPF0076"/>
    <property type="match status" value="1"/>
</dbReference>
<dbReference type="CDD" id="cd00448">
    <property type="entry name" value="YjgF_YER057c_UK114_family"/>
    <property type="match status" value="1"/>
</dbReference>
<dbReference type="GO" id="GO:0005829">
    <property type="term" value="C:cytosol"/>
    <property type="evidence" value="ECO:0007669"/>
    <property type="project" value="TreeGrafter"/>
</dbReference>
<dbReference type="EMBL" id="NBXB01000022">
    <property type="protein sequence ID" value="RFA15043.1"/>
    <property type="molecule type" value="Genomic_DNA"/>
</dbReference>
<dbReference type="AlphaFoldDB" id="A0A3E0W0J9"/>
<proteinExistence type="inferred from homology"/>
<reference evidence="2 3" key="1">
    <citation type="submission" date="2017-04" db="EMBL/GenBank/DDBJ databases">
        <title>Comparative genome analysis of Subtercola boreus.</title>
        <authorList>
            <person name="Cho Y.-J."/>
            <person name="Cho A."/>
            <person name="Kim O.-S."/>
            <person name="Lee J.-I."/>
        </authorList>
    </citation>
    <scope>NUCLEOTIDE SEQUENCE [LARGE SCALE GENOMIC DNA]</scope>
    <source>
        <strain evidence="2 3">P27479</strain>
    </source>
</reference>
<protein>
    <recommendedName>
        <fullName evidence="4">Enamine deaminase RidA</fullName>
    </recommendedName>
</protein>
<evidence type="ECO:0000313" key="3">
    <source>
        <dbReference type="Proteomes" id="UP000256541"/>
    </source>
</evidence>
<dbReference type="InterPro" id="IPR006175">
    <property type="entry name" value="YjgF/YER057c/UK114"/>
</dbReference>
<dbReference type="Proteomes" id="UP000256541">
    <property type="component" value="Unassembled WGS sequence"/>
</dbReference>
<sequence length="141" mass="15331">MNEYLDAGLDAFWSETLAASTGTERPPFSAVVKTSGQAVYLSGQTYPVIGSTDAVAPALVGMREQTEACLQNLDRLITAAGGSRSDIVKVTIFNTRMSEQPVVNEVYREFFGEHRPVRSHVEVSRLADPDLLIEIEAIASL</sequence>
<gene>
    <name evidence="2" type="ORF">B7R22_07475</name>
</gene>
<dbReference type="InterPro" id="IPR019897">
    <property type="entry name" value="RidA_CS"/>
</dbReference>
<dbReference type="Gene3D" id="3.30.1330.40">
    <property type="entry name" value="RutC-like"/>
    <property type="match status" value="1"/>
</dbReference>
<dbReference type="OrthoDB" id="9815126at2"/>
<accession>A0A3E0W0J9</accession>
<dbReference type="SUPFAM" id="SSF55298">
    <property type="entry name" value="YjgF-like"/>
    <property type="match status" value="1"/>
</dbReference>
<dbReference type="RefSeq" id="WP_116411161.1">
    <property type="nucleotide sequence ID" value="NZ_NBXB01000022.1"/>
</dbReference>
<dbReference type="InterPro" id="IPR035959">
    <property type="entry name" value="RutC-like_sf"/>
</dbReference>
<name>A0A3E0W0J9_9MICO</name>
<evidence type="ECO:0000313" key="2">
    <source>
        <dbReference type="EMBL" id="RFA15043.1"/>
    </source>
</evidence>
<dbReference type="PANTHER" id="PTHR11803:SF39">
    <property type="entry name" value="2-IMINOBUTANOATE_2-IMINOPROPANOATE DEAMINASE"/>
    <property type="match status" value="1"/>
</dbReference>
<comment type="caution">
    <text evidence="2">The sequence shown here is derived from an EMBL/GenBank/DDBJ whole genome shotgun (WGS) entry which is preliminary data.</text>
</comment>
<organism evidence="2 3">
    <name type="scientific">Subtercola boreus</name>
    <dbReference type="NCBI Taxonomy" id="120213"/>
    <lineage>
        <taxon>Bacteria</taxon>
        <taxon>Bacillati</taxon>
        <taxon>Actinomycetota</taxon>
        <taxon>Actinomycetes</taxon>
        <taxon>Micrococcales</taxon>
        <taxon>Microbacteriaceae</taxon>
        <taxon>Subtercola</taxon>
    </lineage>
</organism>
<evidence type="ECO:0000256" key="1">
    <source>
        <dbReference type="ARBA" id="ARBA00010552"/>
    </source>
</evidence>